<evidence type="ECO:0000256" key="1">
    <source>
        <dbReference type="SAM" id="SignalP"/>
    </source>
</evidence>
<keyword evidence="3" id="KW-1185">Reference proteome</keyword>
<dbReference type="AlphaFoldDB" id="A0A3Q8SBS7"/>
<gene>
    <name evidence="2" type="primary">spoIIIAB</name>
    <name evidence="2" type="ORF">EIM92_13570</name>
</gene>
<feature type="chain" id="PRO_5018791935" evidence="1">
    <location>
        <begin position="23"/>
        <end position="172"/>
    </location>
</feature>
<evidence type="ECO:0000313" key="3">
    <source>
        <dbReference type="Proteomes" id="UP000273145"/>
    </source>
</evidence>
<dbReference type="OrthoDB" id="1957909at2"/>
<dbReference type="InterPro" id="IPR014198">
    <property type="entry name" value="Spore_III_AB"/>
</dbReference>
<dbReference type="EMBL" id="CP034248">
    <property type="protein sequence ID" value="AZK47055.1"/>
    <property type="molecule type" value="Genomic_DNA"/>
</dbReference>
<dbReference type="NCBIfam" id="TIGR02833">
    <property type="entry name" value="spore_III_AB"/>
    <property type="match status" value="1"/>
</dbReference>
<name>A0A3Q8SBS7_9BACL</name>
<feature type="signal peptide" evidence="1">
    <location>
        <begin position="1"/>
        <end position="22"/>
    </location>
</feature>
<dbReference type="RefSeq" id="WP_125083094.1">
    <property type="nucleotide sequence ID" value="NZ_CP034248.1"/>
</dbReference>
<protein>
    <submittedName>
        <fullName evidence="2">Stage III sporulation protein AB</fullName>
    </submittedName>
</protein>
<proteinExistence type="predicted"/>
<dbReference type="Proteomes" id="UP000273145">
    <property type="component" value="Chromosome"/>
</dbReference>
<dbReference type="KEGG" id="plen:EIM92_13570"/>
<accession>A0A3Q8SBS7</accession>
<keyword evidence="1" id="KW-0732">Signal</keyword>
<evidence type="ECO:0000313" key="2">
    <source>
        <dbReference type="EMBL" id="AZK47055.1"/>
    </source>
</evidence>
<reference evidence="2 3" key="1">
    <citation type="submission" date="2018-11" db="EMBL/GenBank/DDBJ databases">
        <title>Genome sequencing of Paenibacillus lentus DSM25539(T).</title>
        <authorList>
            <person name="Kook J.-K."/>
            <person name="Park S.-N."/>
            <person name="Lim Y.K."/>
        </authorList>
    </citation>
    <scope>NUCLEOTIDE SEQUENCE [LARGE SCALE GENOMIC DNA]</scope>
    <source>
        <strain evidence="2 3">DSM 25539</strain>
    </source>
</reference>
<sequence length="172" mass="19043">MVKMVGAALVILAATLAGLAKARQFASRPNQIRRLILALKRLETEIMYGYTPLPDALQRIADQSGEPIKALFEGAAAQMNPPLNWTAQQSLHHAVETRWKYTAMKAPEKEVMLQLGFTLGTSDRTNQLGHIATAIRQLESEEHAAREEQGRYEKMSKSLGLLGGAFIVILLY</sequence>
<organism evidence="2 3">
    <name type="scientific">Paenibacillus lentus</name>
    <dbReference type="NCBI Taxonomy" id="1338368"/>
    <lineage>
        <taxon>Bacteria</taxon>
        <taxon>Bacillati</taxon>
        <taxon>Bacillota</taxon>
        <taxon>Bacilli</taxon>
        <taxon>Bacillales</taxon>
        <taxon>Paenibacillaceae</taxon>
        <taxon>Paenibacillus</taxon>
    </lineage>
</organism>
<dbReference type="Pfam" id="PF09548">
    <property type="entry name" value="Spore_III_AB"/>
    <property type="match status" value="1"/>
</dbReference>
<dbReference type="PIRSF" id="PIRSF021435">
    <property type="entry name" value="SpoIIIAB"/>
    <property type="match status" value="1"/>
</dbReference>